<organism evidence="1 2">
    <name type="scientific">Oculimacula yallundae</name>
    <dbReference type="NCBI Taxonomy" id="86028"/>
    <lineage>
        <taxon>Eukaryota</taxon>
        <taxon>Fungi</taxon>
        <taxon>Dikarya</taxon>
        <taxon>Ascomycota</taxon>
        <taxon>Pezizomycotina</taxon>
        <taxon>Leotiomycetes</taxon>
        <taxon>Helotiales</taxon>
        <taxon>Ploettnerulaceae</taxon>
        <taxon>Oculimacula</taxon>
    </lineage>
</organism>
<proteinExistence type="predicted"/>
<reference evidence="1 2" key="1">
    <citation type="journal article" date="2024" name="Commun. Biol.">
        <title>Comparative genomic analysis of thermophilic fungi reveals convergent evolutionary adaptations and gene losses.</title>
        <authorList>
            <person name="Steindorff A.S."/>
            <person name="Aguilar-Pontes M.V."/>
            <person name="Robinson A.J."/>
            <person name="Andreopoulos B."/>
            <person name="LaButti K."/>
            <person name="Kuo A."/>
            <person name="Mondo S."/>
            <person name="Riley R."/>
            <person name="Otillar R."/>
            <person name="Haridas S."/>
            <person name="Lipzen A."/>
            <person name="Grimwood J."/>
            <person name="Schmutz J."/>
            <person name="Clum A."/>
            <person name="Reid I.D."/>
            <person name="Moisan M.C."/>
            <person name="Butler G."/>
            <person name="Nguyen T.T.M."/>
            <person name="Dewar K."/>
            <person name="Conant G."/>
            <person name="Drula E."/>
            <person name="Henrissat B."/>
            <person name="Hansel C."/>
            <person name="Singer S."/>
            <person name="Hutchinson M.I."/>
            <person name="de Vries R.P."/>
            <person name="Natvig D.O."/>
            <person name="Powell A.J."/>
            <person name="Tsang A."/>
            <person name="Grigoriev I.V."/>
        </authorList>
    </citation>
    <scope>NUCLEOTIDE SEQUENCE [LARGE SCALE GENOMIC DNA]</scope>
    <source>
        <strain evidence="1 2">CBS 494.80</strain>
    </source>
</reference>
<name>A0ABR4CKK1_9HELO</name>
<sequence>MSDLSLLKAKLTEDGEGD</sequence>
<accession>A0ABR4CKK1</accession>
<protein>
    <submittedName>
        <fullName evidence="1">Uncharacterized protein</fullName>
    </submittedName>
</protein>
<keyword evidence="2" id="KW-1185">Reference proteome</keyword>
<gene>
    <name evidence="1" type="ORF">VTL71DRAFT_14445</name>
</gene>
<evidence type="ECO:0000313" key="1">
    <source>
        <dbReference type="EMBL" id="KAL2069766.1"/>
    </source>
</evidence>
<dbReference type="Proteomes" id="UP001595075">
    <property type="component" value="Unassembled WGS sequence"/>
</dbReference>
<comment type="caution">
    <text evidence="1">The sequence shown here is derived from an EMBL/GenBank/DDBJ whole genome shotgun (WGS) entry which is preliminary data.</text>
</comment>
<dbReference type="EMBL" id="JAZHXI010000007">
    <property type="protein sequence ID" value="KAL2069766.1"/>
    <property type="molecule type" value="Genomic_DNA"/>
</dbReference>
<evidence type="ECO:0000313" key="2">
    <source>
        <dbReference type="Proteomes" id="UP001595075"/>
    </source>
</evidence>